<protein>
    <submittedName>
        <fullName evidence="2">Uncharacterized protein</fullName>
    </submittedName>
</protein>
<name>A0A101NU10_9ACTN</name>
<feature type="region of interest" description="Disordered" evidence="1">
    <location>
        <begin position="341"/>
        <end position="369"/>
    </location>
</feature>
<organism evidence="2 3">
    <name type="scientific">Streptomyces yokosukanensis</name>
    <dbReference type="NCBI Taxonomy" id="67386"/>
    <lineage>
        <taxon>Bacteria</taxon>
        <taxon>Bacillati</taxon>
        <taxon>Actinomycetota</taxon>
        <taxon>Actinomycetes</taxon>
        <taxon>Kitasatosporales</taxon>
        <taxon>Streptomycetaceae</taxon>
        <taxon>Streptomyces</taxon>
    </lineage>
</organism>
<dbReference type="Proteomes" id="UP000053127">
    <property type="component" value="Unassembled WGS sequence"/>
</dbReference>
<dbReference type="AlphaFoldDB" id="A0A101NU10"/>
<dbReference type="OrthoDB" id="4271704at2"/>
<evidence type="ECO:0000313" key="3">
    <source>
        <dbReference type="Proteomes" id="UP000053127"/>
    </source>
</evidence>
<evidence type="ECO:0000313" key="2">
    <source>
        <dbReference type="EMBL" id="KUM99315.1"/>
    </source>
</evidence>
<evidence type="ECO:0000256" key="1">
    <source>
        <dbReference type="SAM" id="MobiDB-lite"/>
    </source>
</evidence>
<feature type="compositionally biased region" description="Basic residues" evidence="1">
    <location>
        <begin position="358"/>
        <end position="369"/>
    </location>
</feature>
<reference evidence="2 3" key="1">
    <citation type="submission" date="2015-10" db="EMBL/GenBank/DDBJ databases">
        <title>Draft genome sequence of Streptomyces yokosukanensis DSM 40224, type strain for the species Streptomyces yokosukanensis.</title>
        <authorList>
            <person name="Ruckert C."/>
            <person name="Winkler A."/>
            <person name="Kalinowski J."/>
            <person name="Kampfer P."/>
            <person name="Glaeser S."/>
        </authorList>
    </citation>
    <scope>NUCLEOTIDE SEQUENCE [LARGE SCALE GENOMIC DNA]</scope>
    <source>
        <strain evidence="2 3">DSM 40224</strain>
    </source>
</reference>
<accession>A0A101NU10</accession>
<proteinExistence type="predicted"/>
<comment type="caution">
    <text evidence="2">The sequence shown here is derived from an EMBL/GenBank/DDBJ whole genome shotgun (WGS) entry which is preliminary data.</text>
</comment>
<gene>
    <name evidence="2" type="ORF">AQI95_39395</name>
</gene>
<dbReference type="RefSeq" id="WP_067135553.1">
    <property type="nucleotide sequence ID" value="NZ_KQ948230.1"/>
</dbReference>
<dbReference type="STRING" id="67386.AQI95_39395"/>
<keyword evidence="3" id="KW-1185">Reference proteome</keyword>
<sequence length="369" mass="40616">MADAQITLAYSRNSGVVAIVTGEQYKSAEGALNDAGFRRGEAGVYRVTHADEAAARSTLAHLAQRAEARGIQVTASSRRFISDAAQDIARCLPGQWDTQVEIYSHPVWQEDLVPYLWDSGELARVVRTHRIPYAATLTDPVSGTTLLLVERPDHQPGYLVGAFAPEPFGEGFDDPYAPRSVTLSPFPGRAAQVITLRYLPAYDRAVHERRIAQVAEALDLIQSEWDFWKQLRIATEPGGALGAEPPVFTTAAGGFLDNAWREFLTVLDHAPALLDQCRPATSLWPQDAEVLDQLAAALLTAQQVREDLSSGVPLARAEHYAQTGPAIETWLAHRRRFLRQARAASPRPRPTAVLPQPPRRHPPGQARHR</sequence>
<dbReference type="EMBL" id="LMWN01000065">
    <property type="protein sequence ID" value="KUM99315.1"/>
    <property type="molecule type" value="Genomic_DNA"/>
</dbReference>